<dbReference type="GO" id="GO:0005737">
    <property type="term" value="C:cytoplasm"/>
    <property type="evidence" value="ECO:0007669"/>
    <property type="project" value="TreeGrafter"/>
</dbReference>
<dbReference type="PANTHER" id="PTHR20881">
    <property type="entry name" value="3-METHYL-2-OXOBUTANOATE HYDROXYMETHYLTRANSFERASE"/>
    <property type="match status" value="1"/>
</dbReference>
<dbReference type="EC" id="2.1.2.11" evidence="3"/>
<dbReference type="AlphaFoldDB" id="A0A926IGD8"/>
<dbReference type="GO" id="GO:0015940">
    <property type="term" value="P:pantothenate biosynthetic process"/>
    <property type="evidence" value="ECO:0007669"/>
    <property type="project" value="UniProtKB-KW"/>
</dbReference>
<organism evidence="6 7">
    <name type="scientific">Paratissierella segnis</name>
    <dbReference type="NCBI Taxonomy" id="2763679"/>
    <lineage>
        <taxon>Bacteria</taxon>
        <taxon>Bacillati</taxon>
        <taxon>Bacillota</taxon>
        <taxon>Tissierellia</taxon>
        <taxon>Tissierellales</taxon>
        <taxon>Tissierellaceae</taxon>
        <taxon>Paratissierella</taxon>
    </lineage>
</organism>
<comment type="caution">
    <text evidence="6">The sequence shown here is derived from an EMBL/GenBank/DDBJ whole genome shotgun (WGS) entry which is preliminary data.</text>
</comment>
<dbReference type="Proteomes" id="UP000601171">
    <property type="component" value="Unassembled WGS sequence"/>
</dbReference>
<keyword evidence="5" id="KW-0808">Transferase</keyword>
<evidence type="ECO:0000256" key="2">
    <source>
        <dbReference type="ARBA" id="ARBA00011424"/>
    </source>
</evidence>
<dbReference type="SUPFAM" id="SSF51621">
    <property type="entry name" value="Phosphoenolpyruvate/pyruvate domain"/>
    <property type="match status" value="1"/>
</dbReference>
<evidence type="ECO:0000256" key="1">
    <source>
        <dbReference type="ARBA" id="ARBA00008676"/>
    </source>
</evidence>
<dbReference type="Pfam" id="PF02548">
    <property type="entry name" value="Pantoate_transf"/>
    <property type="match status" value="1"/>
</dbReference>
<evidence type="ECO:0000256" key="5">
    <source>
        <dbReference type="ARBA" id="ARBA00022679"/>
    </source>
</evidence>
<evidence type="ECO:0000313" key="7">
    <source>
        <dbReference type="Proteomes" id="UP000601171"/>
    </source>
</evidence>
<keyword evidence="4" id="KW-0566">Pantothenate biosynthesis</keyword>
<keyword evidence="7" id="KW-1185">Reference proteome</keyword>
<evidence type="ECO:0000313" key="6">
    <source>
        <dbReference type="EMBL" id="MBC8589482.1"/>
    </source>
</evidence>
<evidence type="ECO:0000256" key="4">
    <source>
        <dbReference type="ARBA" id="ARBA00022655"/>
    </source>
</evidence>
<dbReference type="GO" id="GO:0003864">
    <property type="term" value="F:3-methyl-2-oxobutanoate hydroxymethyltransferase activity"/>
    <property type="evidence" value="ECO:0007669"/>
    <property type="project" value="UniProtKB-EC"/>
</dbReference>
<dbReference type="EMBL" id="JACRTG010000034">
    <property type="protein sequence ID" value="MBC8589482.1"/>
    <property type="molecule type" value="Genomic_DNA"/>
</dbReference>
<reference evidence="6" key="1">
    <citation type="submission" date="2020-08" db="EMBL/GenBank/DDBJ databases">
        <title>Genome public.</title>
        <authorList>
            <person name="Liu C."/>
            <person name="Sun Q."/>
        </authorList>
    </citation>
    <scope>NUCLEOTIDE SEQUENCE</scope>
    <source>
        <strain evidence="6">BX21</strain>
    </source>
</reference>
<gene>
    <name evidence="6" type="ORF">H8707_14800</name>
</gene>
<protein>
    <recommendedName>
        <fullName evidence="3">3-methyl-2-oxobutanoate hydroxymethyltransferase</fullName>
        <ecNumber evidence="3">2.1.2.11</ecNumber>
    </recommendedName>
</protein>
<accession>A0A926IGD8</accession>
<dbReference type="GO" id="GO:0000287">
    <property type="term" value="F:magnesium ion binding"/>
    <property type="evidence" value="ECO:0007669"/>
    <property type="project" value="TreeGrafter"/>
</dbReference>
<sequence>MEKEEMNRMYSPFPKMSMGQKGRKTIHYLQKLKDEGIHIVQHCPSMMGPLFTMAAEMAGVDICRLTPSFNGRIPPEEALSHAMEWIGQNRSVAPHIHINYVTDTIAFASKEAALANFSKFHMAGADSILPMGINNETLEYVANNYVIVYGHVGAISGWQTMGTFGGYKHLGKTSEDAMKVFRQAYEYQECGMKAMSIELTPIEVSNAIAKKLRVPVISIAAGGACDGSEMVDADLFGLMANPASHAKTYSYFLKFAAETYGAWANDVRAGAYPEDKHGFHMEERELDKFLNELEQKY</sequence>
<comment type="similarity">
    <text evidence="1">Belongs to the PanB family.</text>
</comment>
<dbReference type="Gene3D" id="3.20.20.60">
    <property type="entry name" value="Phosphoenolpyruvate-binding domains"/>
    <property type="match status" value="1"/>
</dbReference>
<evidence type="ECO:0000256" key="3">
    <source>
        <dbReference type="ARBA" id="ARBA00012618"/>
    </source>
</evidence>
<comment type="subunit">
    <text evidence="2">Homodecamer; pentamer of dimers.</text>
</comment>
<name>A0A926IGD8_9FIRM</name>
<dbReference type="RefSeq" id="WP_262430949.1">
    <property type="nucleotide sequence ID" value="NZ_JACRTG010000034.1"/>
</dbReference>
<dbReference type="PANTHER" id="PTHR20881:SF0">
    <property type="entry name" value="3-METHYL-2-OXOBUTANOATE HYDROXYMETHYLTRANSFERASE"/>
    <property type="match status" value="1"/>
</dbReference>
<dbReference type="InterPro" id="IPR015813">
    <property type="entry name" value="Pyrv/PenolPyrv_kinase-like_dom"/>
</dbReference>
<dbReference type="InterPro" id="IPR003700">
    <property type="entry name" value="Pantoate_hydroxy_MeTrfase"/>
</dbReference>
<proteinExistence type="inferred from homology"/>
<dbReference type="InterPro" id="IPR040442">
    <property type="entry name" value="Pyrv_kinase-like_dom_sf"/>
</dbReference>